<feature type="domain" description="AprE-like beta-barrel" evidence="8">
    <location>
        <begin position="377"/>
        <end position="466"/>
    </location>
</feature>
<gene>
    <name evidence="9" type="ORF">EQF91_02520</name>
</gene>
<evidence type="ECO:0000256" key="5">
    <source>
        <dbReference type="ARBA" id="ARBA00023136"/>
    </source>
</evidence>
<comment type="similarity">
    <text evidence="2">Belongs to the membrane fusion protein (MFP) (TC 8.A.1) family.</text>
</comment>
<dbReference type="OrthoDB" id="1638821at2"/>
<evidence type="ECO:0000256" key="3">
    <source>
        <dbReference type="ARBA" id="ARBA00022692"/>
    </source>
</evidence>
<dbReference type="InterPro" id="IPR058982">
    <property type="entry name" value="Beta-barrel_AprE"/>
</dbReference>
<sequence>MKLYNKEDLRNSRIFFDKKPPKFMIFLVYFLIFSVIMSILGAGKINKNYIVKAQGSIADKNIVYHSSNVNGTVIKLIKNEGDYVKEDESILIISNGEENTQRKEYEKILKENKEKLELLNKYRNSLDTKQNLLKDMGAEQEYYGKVEYYLSGLKGDGLNKSFLNEDIGKKQHKLASKINEKNELGNSIKNLEENKKYYDKLASDYEKLNYEISDLEAEILQLKSNEKENSNLIKIKEKELKVKKEKYRENSKIVENRAKSENEYQTTKSKIESLTSEIDGLSEEIKQLNRQEVSPKQSNQIYFQLINEIGAEIKTIEKNNADINLNISVLSKRDKNYELKAKKSGKIHFLNNIKEGLNVQANQPLLEISTLEKENYYVDAYVNIIDISKIKINQDVDISIIGVNTYKYGTLKGKIKYIENGTTSIQTQEGNKSFYKVKVELEIKELVSKKDKIKLFLSMPVEARIIYDKETYLDYILEKLSFKE</sequence>
<keyword evidence="10" id="KW-1185">Reference proteome</keyword>
<keyword evidence="4 7" id="KW-1133">Transmembrane helix</keyword>
<dbReference type="Pfam" id="PF26002">
    <property type="entry name" value="Beta-barrel_AprE"/>
    <property type="match status" value="1"/>
</dbReference>
<dbReference type="AlphaFoldDB" id="A0A4R9C3V3"/>
<comment type="subcellular location">
    <subcellularLocation>
        <location evidence="1">Membrane</location>
        <topology evidence="1">Single-pass membrane protein</topology>
    </subcellularLocation>
</comment>
<feature type="transmembrane region" description="Helical" evidence="7">
    <location>
        <begin position="21"/>
        <end position="42"/>
    </location>
</feature>
<evidence type="ECO:0000313" key="9">
    <source>
        <dbReference type="EMBL" id="TFF67019.1"/>
    </source>
</evidence>
<evidence type="ECO:0000313" key="10">
    <source>
        <dbReference type="Proteomes" id="UP000297454"/>
    </source>
</evidence>
<reference evidence="9 10" key="1">
    <citation type="submission" date="2019-01" db="EMBL/GenBank/DDBJ databases">
        <title>Draft Genome Sequences of Helcococcus ovis Strains Isolated from the Uterus and Vagina of Dairy Cows with Metritis.</title>
        <authorList>
            <person name="Cunha F."/>
            <person name="Jeon S.J."/>
            <person name="Kutzer P."/>
            <person name="Galvao K.N."/>
        </authorList>
    </citation>
    <scope>NUCLEOTIDE SEQUENCE [LARGE SCALE GENOMIC DNA]</scope>
    <source>
        <strain evidence="9 10">KG-37</strain>
    </source>
</reference>
<dbReference type="EMBL" id="SCFR01000005">
    <property type="protein sequence ID" value="TFF67019.1"/>
    <property type="molecule type" value="Genomic_DNA"/>
</dbReference>
<dbReference type="Gene3D" id="2.40.30.170">
    <property type="match status" value="1"/>
</dbReference>
<dbReference type="InterPro" id="IPR050739">
    <property type="entry name" value="MFP"/>
</dbReference>
<evidence type="ECO:0000256" key="7">
    <source>
        <dbReference type="SAM" id="Phobius"/>
    </source>
</evidence>
<evidence type="ECO:0000259" key="8">
    <source>
        <dbReference type="Pfam" id="PF26002"/>
    </source>
</evidence>
<dbReference type="GO" id="GO:0016020">
    <property type="term" value="C:membrane"/>
    <property type="evidence" value="ECO:0007669"/>
    <property type="project" value="UniProtKB-SubCell"/>
</dbReference>
<name>A0A4R9C3V3_9FIRM</name>
<keyword evidence="5 7" id="KW-0472">Membrane</keyword>
<evidence type="ECO:0000256" key="6">
    <source>
        <dbReference type="SAM" id="Coils"/>
    </source>
</evidence>
<organism evidence="9 10">
    <name type="scientific">Helcococcus ovis</name>
    <dbReference type="NCBI Taxonomy" id="72026"/>
    <lineage>
        <taxon>Bacteria</taxon>
        <taxon>Bacillati</taxon>
        <taxon>Bacillota</taxon>
        <taxon>Tissierellia</taxon>
        <taxon>Tissierellales</taxon>
        <taxon>Peptoniphilaceae</taxon>
        <taxon>Helcococcus</taxon>
    </lineage>
</organism>
<evidence type="ECO:0000256" key="4">
    <source>
        <dbReference type="ARBA" id="ARBA00022989"/>
    </source>
</evidence>
<dbReference type="PANTHER" id="PTHR30386">
    <property type="entry name" value="MEMBRANE FUSION SUBUNIT OF EMRAB-TOLC MULTIDRUG EFFLUX PUMP"/>
    <property type="match status" value="1"/>
</dbReference>
<dbReference type="RefSeq" id="WP_134711281.1">
    <property type="nucleotide sequence ID" value="NZ_CP119081.1"/>
</dbReference>
<dbReference type="Proteomes" id="UP000297454">
    <property type="component" value="Unassembled WGS sequence"/>
</dbReference>
<evidence type="ECO:0000256" key="2">
    <source>
        <dbReference type="ARBA" id="ARBA00009477"/>
    </source>
</evidence>
<proteinExistence type="inferred from homology"/>
<feature type="coiled-coil region" evidence="6">
    <location>
        <begin position="174"/>
        <end position="291"/>
    </location>
</feature>
<evidence type="ECO:0000256" key="1">
    <source>
        <dbReference type="ARBA" id="ARBA00004167"/>
    </source>
</evidence>
<dbReference type="PANTHER" id="PTHR30386:SF26">
    <property type="entry name" value="TRANSPORT PROTEIN COMB"/>
    <property type="match status" value="1"/>
</dbReference>
<protein>
    <submittedName>
        <fullName evidence="9">HlyD family efflux transporter periplasmic adaptor subunit</fullName>
    </submittedName>
</protein>
<accession>A0A4R9C3V3</accession>
<keyword evidence="3 7" id="KW-0812">Transmembrane</keyword>
<keyword evidence="6" id="KW-0175">Coiled coil</keyword>
<comment type="caution">
    <text evidence="9">The sequence shown here is derived from an EMBL/GenBank/DDBJ whole genome shotgun (WGS) entry which is preliminary data.</text>
</comment>
<dbReference type="GeneID" id="97030202"/>
<feature type="coiled-coil region" evidence="6">
    <location>
        <begin position="102"/>
        <end position="139"/>
    </location>
</feature>